<dbReference type="Proteomes" id="UP000272464">
    <property type="component" value="Unassembled WGS sequence"/>
</dbReference>
<name>A0A433XNW8_9BACL</name>
<evidence type="ECO:0000313" key="2">
    <source>
        <dbReference type="Proteomes" id="UP000272464"/>
    </source>
</evidence>
<organism evidence="1 2">
    <name type="scientific">Paenibacillus zeisoli</name>
    <dbReference type="NCBI Taxonomy" id="2496267"/>
    <lineage>
        <taxon>Bacteria</taxon>
        <taxon>Bacillati</taxon>
        <taxon>Bacillota</taxon>
        <taxon>Bacilli</taxon>
        <taxon>Bacillales</taxon>
        <taxon>Paenibacillaceae</taxon>
        <taxon>Paenibacillus</taxon>
    </lineage>
</organism>
<keyword evidence="2" id="KW-1185">Reference proteome</keyword>
<gene>
    <name evidence="1" type="ORF">EJP77_01740</name>
</gene>
<sequence length="137" mass="15732">MSVGYSGTPLVKKLGIKQGFKVLFINEPNNYFTLLGEIPAVERLNRNYKSNDIDFVHIFSKSQEELFPLLNECKERIHSSGVIWVSWPKRASKIITDLSDVNIRNYALRIDLVDVKVCAVDEIWSGLKLVIPLKNRR</sequence>
<dbReference type="OrthoDB" id="9800461at2"/>
<dbReference type="AlphaFoldDB" id="A0A433XNW8"/>
<dbReference type="RefSeq" id="WP_127197464.1">
    <property type="nucleotide sequence ID" value="NZ_RZNX01000001.1"/>
</dbReference>
<accession>A0A433XNW8</accession>
<reference evidence="1 2" key="1">
    <citation type="submission" date="2018-12" db="EMBL/GenBank/DDBJ databases">
        <authorList>
            <person name="Sun L."/>
            <person name="Chen Z."/>
        </authorList>
    </citation>
    <scope>NUCLEOTIDE SEQUENCE [LARGE SCALE GENOMIC DNA]</scope>
    <source>
        <strain evidence="1 2">3-5-3</strain>
    </source>
</reference>
<protein>
    <submittedName>
        <fullName evidence="1">DUF3052 family protein</fullName>
    </submittedName>
</protein>
<dbReference type="EMBL" id="RZNX01000001">
    <property type="protein sequence ID" value="RUT35765.1"/>
    <property type="molecule type" value="Genomic_DNA"/>
</dbReference>
<proteinExistence type="predicted"/>
<comment type="caution">
    <text evidence="1">The sequence shown here is derived from an EMBL/GenBank/DDBJ whole genome shotgun (WGS) entry which is preliminary data.</text>
</comment>
<evidence type="ECO:0000313" key="1">
    <source>
        <dbReference type="EMBL" id="RUT35765.1"/>
    </source>
</evidence>